<keyword evidence="2" id="KW-1185">Reference proteome</keyword>
<protein>
    <submittedName>
        <fullName evidence="1">Uncharacterized protein</fullName>
    </submittedName>
</protein>
<reference evidence="1" key="1">
    <citation type="submission" date="2021-01" db="EMBL/GenBank/DDBJ databases">
        <authorList>
            <consortium name="Genoscope - CEA"/>
            <person name="William W."/>
        </authorList>
    </citation>
    <scope>NUCLEOTIDE SEQUENCE</scope>
</reference>
<proteinExistence type="predicted"/>
<name>A0A8S1RR33_9CILI</name>
<gene>
    <name evidence="1" type="ORF">PSON_ATCC_30995.1.T2430010</name>
</gene>
<dbReference type="EMBL" id="CAJJDN010000243">
    <property type="protein sequence ID" value="CAD8129760.1"/>
    <property type="molecule type" value="Genomic_DNA"/>
</dbReference>
<organism evidence="1 2">
    <name type="scientific">Paramecium sonneborni</name>
    <dbReference type="NCBI Taxonomy" id="65129"/>
    <lineage>
        <taxon>Eukaryota</taxon>
        <taxon>Sar</taxon>
        <taxon>Alveolata</taxon>
        <taxon>Ciliophora</taxon>
        <taxon>Intramacronucleata</taxon>
        <taxon>Oligohymenophorea</taxon>
        <taxon>Peniculida</taxon>
        <taxon>Parameciidae</taxon>
        <taxon>Paramecium</taxon>
    </lineage>
</organism>
<comment type="caution">
    <text evidence="1">The sequence shown here is derived from an EMBL/GenBank/DDBJ whole genome shotgun (WGS) entry which is preliminary data.</text>
</comment>
<dbReference type="AlphaFoldDB" id="A0A8S1RR33"/>
<accession>A0A8S1RR33</accession>
<evidence type="ECO:0000313" key="2">
    <source>
        <dbReference type="Proteomes" id="UP000692954"/>
    </source>
</evidence>
<dbReference type="Proteomes" id="UP000692954">
    <property type="component" value="Unassembled WGS sequence"/>
</dbReference>
<sequence length="53" mass="6388">MRGYNNICSLLLFISIQEEKAREILKIFFKNSQIRKELRKSYFYGKMLIVILS</sequence>
<evidence type="ECO:0000313" key="1">
    <source>
        <dbReference type="EMBL" id="CAD8129760.1"/>
    </source>
</evidence>